<feature type="transmembrane region" description="Helical" evidence="1">
    <location>
        <begin position="20"/>
        <end position="41"/>
    </location>
</feature>
<keyword evidence="1" id="KW-0812">Transmembrane</keyword>
<feature type="transmembrane region" description="Helical" evidence="1">
    <location>
        <begin position="91"/>
        <end position="110"/>
    </location>
</feature>
<protein>
    <submittedName>
        <fullName evidence="2">Uncharacterized protein</fullName>
    </submittedName>
</protein>
<accession>A0A1I5F1W4</accession>
<organism evidence="2 3">
    <name type="scientific">Roseovarius lutimaris</name>
    <dbReference type="NCBI Taxonomy" id="1005928"/>
    <lineage>
        <taxon>Bacteria</taxon>
        <taxon>Pseudomonadati</taxon>
        <taxon>Pseudomonadota</taxon>
        <taxon>Alphaproteobacteria</taxon>
        <taxon>Rhodobacterales</taxon>
        <taxon>Roseobacteraceae</taxon>
        <taxon>Roseovarius</taxon>
    </lineage>
</organism>
<gene>
    <name evidence="2" type="ORF">SAMN04487859_1189</name>
</gene>
<keyword evidence="1" id="KW-0472">Membrane</keyword>
<dbReference type="AlphaFoldDB" id="A0A1I5F1W4"/>
<name>A0A1I5F1W4_9RHOB</name>
<evidence type="ECO:0000256" key="1">
    <source>
        <dbReference type="SAM" id="Phobius"/>
    </source>
</evidence>
<keyword evidence="3" id="KW-1185">Reference proteome</keyword>
<dbReference type="STRING" id="1005928.SAMN04487859_1189"/>
<reference evidence="3" key="1">
    <citation type="submission" date="2016-10" db="EMBL/GenBank/DDBJ databases">
        <authorList>
            <person name="Varghese N."/>
            <person name="Submissions S."/>
        </authorList>
    </citation>
    <scope>NUCLEOTIDE SEQUENCE [LARGE SCALE GENOMIC DNA]</scope>
    <source>
        <strain evidence="3">DSM 28463</strain>
    </source>
</reference>
<proteinExistence type="predicted"/>
<dbReference type="RefSeq" id="WP_092840833.1">
    <property type="nucleotide sequence ID" value="NZ_FOVP01000018.1"/>
</dbReference>
<dbReference type="EMBL" id="FOVP01000018">
    <property type="protein sequence ID" value="SFO17697.1"/>
    <property type="molecule type" value="Genomic_DNA"/>
</dbReference>
<dbReference type="OrthoDB" id="8099304at2"/>
<evidence type="ECO:0000313" key="2">
    <source>
        <dbReference type="EMBL" id="SFO17697.1"/>
    </source>
</evidence>
<sequence>MSEHYEPPKQSGAGQFFDSIFLLVLVYVALFIPLILGLTGAGSTNEMPEIVNWETLGQNATMQAQWEKLGYTPETAAEIITTKFDYTIDPLLLLITAVVIIGYFVFMVKVSDKEYRDVIREKFDL</sequence>
<dbReference type="Proteomes" id="UP000198599">
    <property type="component" value="Unassembled WGS sequence"/>
</dbReference>
<keyword evidence="1" id="KW-1133">Transmembrane helix</keyword>
<evidence type="ECO:0000313" key="3">
    <source>
        <dbReference type="Proteomes" id="UP000198599"/>
    </source>
</evidence>